<keyword evidence="5 7" id="KW-1133">Transmembrane helix</keyword>
<evidence type="ECO:0000313" key="9">
    <source>
        <dbReference type="Proteomes" id="UP000217935"/>
    </source>
</evidence>
<dbReference type="PANTHER" id="PTHR30509">
    <property type="entry name" value="P-HYDROXYBENZOIC ACID EFFLUX PUMP SUBUNIT-RELATED"/>
    <property type="match status" value="1"/>
</dbReference>
<dbReference type="RefSeq" id="WP_096804496.1">
    <property type="nucleotide sequence ID" value="NZ_CP022196.1"/>
</dbReference>
<sequence>MNAWLTARGFDTVRMGFAFRTALAACAAFVLAWLIGLEHPQWSAMTVWAASQPTRGQLWEKSLFRLLGSVSGTIVGVLLVLAMQIHPALLVVGLALWVSACTWIGNLQRGFVAYGTVLAGYTAAMVSLLDAAHPDQVLHLGVDRLATVLTGVVVATLVGSLFAPAAATGELRERVRRLLSDMLDKAASATPTESDKRALLNELATVEDGLDPHAAGSIRSRQTIRATRALLIAATPLLLWKHGPAQAPAFRAGLAGASKALADQDISAARAALTQAAATENLSPRLSETLTAVETALGDWHAQSHKRRSLSEIAPPVVLHRDWVGAREAGLRALGAIALFGGLWLFTGWSVGPFMLLGLSVMISLFSTFENPAQMMKWVFYGQLAGVIGALALRWLVWPLAQSEAQMILLALPFILIGPVFVGHRRTVAMSFDYNMVLMLMSQPHWPLTGSFGGSFAAGLAVVAAPIAAMVAYLTVYPANLKRRTDTVMRAMIHDLRDLAADPKALRARSHWQARLYHRTLRLVRLSERSNRAHLAALDAGLAVLNLGHAAMWCHRITADPAQSAEDRAAAREALKELARMGPAPQQALTALTRLSQRPGPEAALFREALEGLDTLKPALTNA</sequence>
<evidence type="ECO:0000313" key="8">
    <source>
        <dbReference type="EMBL" id="ATG46171.1"/>
    </source>
</evidence>
<name>A0A291G7N7_9RHOB</name>
<accession>A0A291G7N7</accession>
<evidence type="ECO:0000256" key="1">
    <source>
        <dbReference type="ARBA" id="ARBA00004651"/>
    </source>
</evidence>
<feature type="transmembrane region" description="Helical" evidence="7">
    <location>
        <begin position="452"/>
        <end position="474"/>
    </location>
</feature>
<dbReference type="OrthoDB" id="9807111at2"/>
<evidence type="ECO:0000256" key="4">
    <source>
        <dbReference type="ARBA" id="ARBA00022692"/>
    </source>
</evidence>
<feature type="transmembrane region" description="Helical" evidence="7">
    <location>
        <begin position="145"/>
        <end position="167"/>
    </location>
</feature>
<gene>
    <name evidence="8" type="ORF">CEW89_00445</name>
</gene>
<dbReference type="PANTHER" id="PTHR30509:SF9">
    <property type="entry name" value="MULTIDRUG RESISTANCE PROTEIN MDTO"/>
    <property type="match status" value="1"/>
</dbReference>
<feature type="transmembrane region" description="Helical" evidence="7">
    <location>
        <begin position="111"/>
        <end position="133"/>
    </location>
</feature>
<dbReference type="STRING" id="1758178.GCA_001550095_00740"/>
<feature type="transmembrane region" description="Helical" evidence="7">
    <location>
        <begin position="378"/>
        <end position="397"/>
    </location>
</feature>
<comment type="subcellular location">
    <subcellularLocation>
        <location evidence="1">Cell membrane</location>
        <topology evidence="1">Multi-pass membrane protein</topology>
    </subcellularLocation>
</comment>
<reference evidence="8 9" key="1">
    <citation type="submission" date="2017-06" db="EMBL/GenBank/DDBJ databases">
        <title>Celeribacter sp. TSPH2 complete genome sequence.</title>
        <authorList>
            <person name="Woo J.-H."/>
            <person name="Kim H.-S."/>
        </authorList>
    </citation>
    <scope>NUCLEOTIDE SEQUENCE [LARGE SCALE GENOMIC DNA]</scope>
    <source>
        <strain evidence="8 9">TSPH2</strain>
    </source>
</reference>
<feature type="transmembrane region" description="Helical" evidence="7">
    <location>
        <begin position="73"/>
        <end position="99"/>
    </location>
</feature>
<dbReference type="GO" id="GO:0005886">
    <property type="term" value="C:plasma membrane"/>
    <property type="evidence" value="ECO:0007669"/>
    <property type="project" value="UniProtKB-SubCell"/>
</dbReference>
<dbReference type="GO" id="GO:0022857">
    <property type="term" value="F:transmembrane transporter activity"/>
    <property type="evidence" value="ECO:0007669"/>
    <property type="project" value="InterPro"/>
</dbReference>
<protein>
    <submittedName>
        <fullName evidence="8">FUSC family protein</fullName>
    </submittedName>
</protein>
<dbReference type="EMBL" id="CP022196">
    <property type="protein sequence ID" value="ATG46171.1"/>
    <property type="molecule type" value="Genomic_DNA"/>
</dbReference>
<dbReference type="InterPro" id="IPR006726">
    <property type="entry name" value="PHBA_efflux_AaeB/fusaric-R"/>
</dbReference>
<evidence type="ECO:0000256" key="7">
    <source>
        <dbReference type="SAM" id="Phobius"/>
    </source>
</evidence>
<dbReference type="AlphaFoldDB" id="A0A291G7N7"/>
<evidence type="ECO:0000256" key="3">
    <source>
        <dbReference type="ARBA" id="ARBA00022475"/>
    </source>
</evidence>
<dbReference type="Proteomes" id="UP000217935">
    <property type="component" value="Chromosome"/>
</dbReference>
<evidence type="ECO:0000256" key="6">
    <source>
        <dbReference type="ARBA" id="ARBA00023136"/>
    </source>
</evidence>
<keyword evidence="3" id="KW-1003">Cell membrane</keyword>
<dbReference type="KEGG" id="ceh:CEW89_00445"/>
<keyword evidence="2" id="KW-0813">Transport</keyword>
<dbReference type="Pfam" id="PF04632">
    <property type="entry name" value="FUSC"/>
    <property type="match status" value="1"/>
</dbReference>
<keyword evidence="9" id="KW-1185">Reference proteome</keyword>
<evidence type="ECO:0000256" key="5">
    <source>
        <dbReference type="ARBA" id="ARBA00022989"/>
    </source>
</evidence>
<proteinExistence type="predicted"/>
<keyword evidence="6 7" id="KW-0472">Membrane</keyword>
<keyword evidence="4 7" id="KW-0812">Transmembrane</keyword>
<evidence type="ECO:0000256" key="2">
    <source>
        <dbReference type="ARBA" id="ARBA00022448"/>
    </source>
</evidence>
<feature type="transmembrane region" description="Helical" evidence="7">
    <location>
        <begin position="337"/>
        <end position="366"/>
    </location>
</feature>
<organism evidence="8 9">
    <name type="scientific">Celeribacter ethanolicus</name>
    <dbReference type="NCBI Taxonomy" id="1758178"/>
    <lineage>
        <taxon>Bacteria</taxon>
        <taxon>Pseudomonadati</taxon>
        <taxon>Pseudomonadota</taxon>
        <taxon>Alphaproteobacteria</taxon>
        <taxon>Rhodobacterales</taxon>
        <taxon>Roseobacteraceae</taxon>
        <taxon>Celeribacter</taxon>
    </lineage>
</organism>
<feature type="transmembrane region" description="Helical" evidence="7">
    <location>
        <begin position="409"/>
        <end position="432"/>
    </location>
</feature>